<dbReference type="InParanoid" id="A0A2K1R010"/>
<dbReference type="InterPro" id="IPR000182">
    <property type="entry name" value="GNAT_dom"/>
</dbReference>
<dbReference type="STRING" id="2082308.A0A2K1R010"/>
<gene>
    <name evidence="2" type="ORF">CAC42_356</name>
</gene>
<protein>
    <submittedName>
        <fullName evidence="2">Phosphoribosylformylglycinamidine synthase</fullName>
    </submittedName>
</protein>
<dbReference type="Gene3D" id="3.40.630.30">
    <property type="match status" value="1"/>
</dbReference>
<evidence type="ECO:0000313" key="2">
    <source>
        <dbReference type="EMBL" id="PNS20629.1"/>
    </source>
</evidence>
<dbReference type="PROSITE" id="PS51186">
    <property type="entry name" value="GNAT"/>
    <property type="match status" value="1"/>
</dbReference>
<dbReference type="AlphaFoldDB" id="A0A2K1R010"/>
<name>A0A2K1R010_9PEZI</name>
<dbReference type="Proteomes" id="UP000243797">
    <property type="component" value="Unassembled WGS sequence"/>
</dbReference>
<sequence>MALDLDRSGPSLIPIDFDHAVQRSIMLAQRKICGWGEDDIPIWDTHIKTGERSMFWIAFPRGSKQARGVQVTPALDFISSPEDPTKDHLLVGHVALDKIDVPVIHHVNVDNTLTADDGSRLTIATLFIMPEFKAKGLGTFAMLECERLARERPFGSEDCREIAVNTLSDRHCLDGGVPGPDGLDMFPALGLPIPKRSNVSWFEKLGYVRYKEEKRYEDKGVNGQKIHIWAVFLKKDLPLKA</sequence>
<accession>A0A2K1R010</accession>
<evidence type="ECO:0000259" key="1">
    <source>
        <dbReference type="PROSITE" id="PS51186"/>
    </source>
</evidence>
<comment type="caution">
    <text evidence="2">The sequence shown here is derived from an EMBL/GenBank/DDBJ whole genome shotgun (WGS) entry which is preliminary data.</text>
</comment>
<dbReference type="GO" id="GO:0016747">
    <property type="term" value="F:acyltransferase activity, transferring groups other than amino-acyl groups"/>
    <property type="evidence" value="ECO:0007669"/>
    <property type="project" value="InterPro"/>
</dbReference>
<dbReference type="SUPFAM" id="SSF55729">
    <property type="entry name" value="Acyl-CoA N-acyltransferases (Nat)"/>
    <property type="match status" value="1"/>
</dbReference>
<keyword evidence="3" id="KW-1185">Reference proteome</keyword>
<organism evidence="2 3">
    <name type="scientific">Sphaceloma murrayae</name>
    <dbReference type="NCBI Taxonomy" id="2082308"/>
    <lineage>
        <taxon>Eukaryota</taxon>
        <taxon>Fungi</taxon>
        <taxon>Dikarya</taxon>
        <taxon>Ascomycota</taxon>
        <taxon>Pezizomycotina</taxon>
        <taxon>Dothideomycetes</taxon>
        <taxon>Dothideomycetidae</taxon>
        <taxon>Myriangiales</taxon>
        <taxon>Elsinoaceae</taxon>
        <taxon>Sphaceloma</taxon>
    </lineage>
</organism>
<dbReference type="OrthoDB" id="2326446at2759"/>
<proteinExistence type="predicted"/>
<evidence type="ECO:0000313" key="3">
    <source>
        <dbReference type="Proteomes" id="UP000243797"/>
    </source>
</evidence>
<dbReference type="Pfam" id="PF00583">
    <property type="entry name" value="Acetyltransf_1"/>
    <property type="match status" value="1"/>
</dbReference>
<dbReference type="InterPro" id="IPR016181">
    <property type="entry name" value="Acyl_CoA_acyltransferase"/>
</dbReference>
<dbReference type="EMBL" id="NKHZ01000022">
    <property type="protein sequence ID" value="PNS20629.1"/>
    <property type="molecule type" value="Genomic_DNA"/>
</dbReference>
<feature type="domain" description="N-acetyltransferase" evidence="1">
    <location>
        <begin position="49"/>
        <end position="238"/>
    </location>
</feature>
<reference evidence="2 3" key="1">
    <citation type="submission" date="2017-06" db="EMBL/GenBank/DDBJ databases">
        <title>Draft genome sequence of a variant of Elsinoe murrayae.</title>
        <authorList>
            <person name="Cheng Q."/>
        </authorList>
    </citation>
    <scope>NUCLEOTIDE SEQUENCE [LARGE SCALE GENOMIC DNA]</scope>
    <source>
        <strain evidence="2 3">CQ-2017a</strain>
    </source>
</reference>